<dbReference type="VEuPathDB" id="FungiDB:SDRG_13911"/>
<dbReference type="EMBL" id="JH767195">
    <property type="protein sequence ID" value="EQC28364.1"/>
    <property type="molecule type" value="Genomic_DNA"/>
</dbReference>
<dbReference type="OrthoDB" id="10336192at2759"/>
<dbReference type="Proteomes" id="UP000030762">
    <property type="component" value="Unassembled WGS sequence"/>
</dbReference>
<dbReference type="OMA" id="PSIEAKF"/>
<keyword evidence="2" id="KW-0472">Membrane</keyword>
<evidence type="ECO:0000313" key="4">
    <source>
        <dbReference type="Proteomes" id="UP000030762"/>
    </source>
</evidence>
<accession>T0PSA1</accession>
<dbReference type="AlphaFoldDB" id="T0PSA1"/>
<feature type="compositionally biased region" description="Polar residues" evidence="1">
    <location>
        <begin position="1"/>
        <end position="15"/>
    </location>
</feature>
<sequence>MTTFNPAASVHTPTNDEALITDAPSARHSTRRRGWLLLASLVVVGAVVGAVVFVASPSSSASSSATQLSATDELSTAVNLPQVILAALQENKPNLAQLVKDNVPASAGKCNEKNPPKPCKEMGYLYNEKGSNYKALARWISGLNVIRFEQVDLTASANGTLSLRLKATFPALPASLRIDGCLGSLCSNIADDTKTCCGTEKTVTLVASIGCSESFPFLRNVQFTTATITPIIVTVKALGQTITKDLTPSIEAKFKEIVTGPGLEYANTKLKELYGDAVQCAQ</sequence>
<feature type="region of interest" description="Disordered" evidence="1">
    <location>
        <begin position="1"/>
        <end position="25"/>
    </location>
</feature>
<reference evidence="3 4" key="1">
    <citation type="submission" date="2012-04" db="EMBL/GenBank/DDBJ databases">
        <title>The Genome Sequence of Saprolegnia declina VS20.</title>
        <authorList>
            <consortium name="The Broad Institute Genome Sequencing Platform"/>
            <person name="Russ C."/>
            <person name="Nusbaum C."/>
            <person name="Tyler B."/>
            <person name="van West P."/>
            <person name="Dieguez-Uribeondo J."/>
            <person name="de Bruijn I."/>
            <person name="Tripathy S."/>
            <person name="Jiang R."/>
            <person name="Young S.K."/>
            <person name="Zeng Q."/>
            <person name="Gargeya S."/>
            <person name="Fitzgerald M."/>
            <person name="Haas B."/>
            <person name="Abouelleil A."/>
            <person name="Alvarado L."/>
            <person name="Arachchi H.M."/>
            <person name="Berlin A."/>
            <person name="Chapman S.B."/>
            <person name="Goldberg J."/>
            <person name="Griggs A."/>
            <person name="Gujja S."/>
            <person name="Hansen M."/>
            <person name="Howarth C."/>
            <person name="Imamovic A."/>
            <person name="Larimer J."/>
            <person name="McCowen C."/>
            <person name="Montmayeur A."/>
            <person name="Murphy C."/>
            <person name="Neiman D."/>
            <person name="Pearson M."/>
            <person name="Priest M."/>
            <person name="Roberts A."/>
            <person name="Saif S."/>
            <person name="Shea T."/>
            <person name="Sisk P."/>
            <person name="Sykes S."/>
            <person name="Wortman J."/>
            <person name="Nusbaum C."/>
            <person name="Birren B."/>
        </authorList>
    </citation>
    <scope>NUCLEOTIDE SEQUENCE [LARGE SCALE GENOMIC DNA]</scope>
    <source>
        <strain evidence="3 4">VS20</strain>
    </source>
</reference>
<dbReference type="RefSeq" id="XP_008618234.1">
    <property type="nucleotide sequence ID" value="XM_008620012.1"/>
</dbReference>
<keyword evidence="2" id="KW-0812">Transmembrane</keyword>
<keyword evidence="2" id="KW-1133">Transmembrane helix</keyword>
<dbReference type="InParanoid" id="T0PSA1"/>
<feature type="transmembrane region" description="Helical" evidence="2">
    <location>
        <begin position="35"/>
        <end position="55"/>
    </location>
</feature>
<dbReference type="GeneID" id="19954638"/>
<name>T0PSA1_SAPDV</name>
<gene>
    <name evidence="3" type="ORF">SDRG_13911</name>
</gene>
<evidence type="ECO:0000313" key="3">
    <source>
        <dbReference type="EMBL" id="EQC28364.1"/>
    </source>
</evidence>
<evidence type="ECO:0000256" key="1">
    <source>
        <dbReference type="SAM" id="MobiDB-lite"/>
    </source>
</evidence>
<evidence type="ECO:0000256" key="2">
    <source>
        <dbReference type="SAM" id="Phobius"/>
    </source>
</evidence>
<proteinExistence type="predicted"/>
<organism evidence="3 4">
    <name type="scientific">Saprolegnia diclina (strain VS20)</name>
    <dbReference type="NCBI Taxonomy" id="1156394"/>
    <lineage>
        <taxon>Eukaryota</taxon>
        <taxon>Sar</taxon>
        <taxon>Stramenopiles</taxon>
        <taxon>Oomycota</taxon>
        <taxon>Saprolegniomycetes</taxon>
        <taxon>Saprolegniales</taxon>
        <taxon>Saprolegniaceae</taxon>
        <taxon>Saprolegnia</taxon>
    </lineage>
</organism>
<keyword evidence="4" id="KW-1185">Reference proteome</keyword>
<protein>
    <submittedName>
        <fullName evidence="3">Uncharacterized protein</fullName>
    </submittedName>
</protein>